<dbReference type="PATRIC" id="fig|883092.3.peg.2346"/>
<keyword evidence="3" id="KW-1133">Transmembrane helix</keyword>
<dbReference type="OrthoDB" id="2301608at2"/>
<sequence length="253" mass="29560">MKKIRLYRQDTKFSVILAWINRLVTLSCWIAIVIDIIYFSKSVNLGMALVYGMYTPLRYFLFDISPEKIQKRPPSLDRSIPLTIFVRYLGKVFPIPQGNILATITGFLLACARAMVNGYGLLFFDTFTFIYQVRDNTTDNPLTPSDEDSSSKFKKLEKQLLKSNNKGQEERLDELKEEWKQTEVTNSLNVWDFPLRRYLKRPTYYFDNHEVGNISIDDQYILEPKEDNAKQKQSKNSSTKEQKEGIVKLKKLL</sequence>
<comment type="caution">
    <text evidence="4">The sequence shown here is derived from an EMBL/GenBank/DDBJ whole genome shotgun (WGS) entry which is preliminary data.</text>
</comment>
<feature type="coiled-coil region" evidence="1">
    <location>
        <begin position="158"/>
        <end position="185"/>
    </location>
</feature>
<evidence type="ECO:0000256" key="3">
    <source>
        <dbReference type="SAM" id="Phobius"/>
    </source>
</evidence>
<keyword evidence="1" id="KW-0175">Coiled coil</keyword>
<reference evidence="4 5" key="1">
    <citation type="submission" date="2012-07" db="EMBL/GenBank/DDBJ databases">
        <title>The Genome Sequence of Lactobacillus crispatus FB077-07.</title>
        <authorList>
            <consortium name="The Broad Institute Genome Sequencing Platform"/>
            <person name="Earl A."/>
            <person name="Ward D."/>
            <person name="Feldgarden M."/>
            <person name="Gevers D."/>
            <person name="Saerens B."/>
            <person name="Vaneechoutte M."/>
            <person name="Walker B."/>
            <person name="Young S.K."/>
            <person name="Zeng Q."/>
            <person name="Gargeya S."/>
            <person name="Fitzgerald M."/>
            <person name="Haas B."/>
            <person name="Abouelleil A."/>
            <person name="Alvarado L."/>
            <person name="Arachchi H.M."/>
            <person name="Berlin A.M."/>
            <person name="Chapman S.B."/>
            <person name="Goldberg J."/>
            <person name="Griggs A."/>
            <person name="Gujja S."/>
            <person name="Hansen M."/>
            <person name="Howarth C."/>
            <person name="Imamovic A."/>
            <person name="Larimer J."/>
            <person name="McCowen C."/>
            <person name="Montmayeur A."/>
            <person name="Murphy C."/>
            <person name="Neiman D."/>
            <person name="Pearson M."/>
            <person name="Priest M."/>
            <person name="Roberts A."/>
            <person name="Saif S."/>
            <person name="Shea T."/>
            <person name="Sisk P."/>
            <person name="Sykes S."/>
            <person name="Wortman J."/>
            <person name="Nusbaum C."/>
            <person name="Birren B."/>
        </authorList>
    </citation>
    <scope>NUCLEOTIDE SEQUENCE [LARGE SCALE GENOMIC DNA]</scope>
    <source>
        <strain evidence="4 5">FB077-07</strain>
    </source>
</reference>
<proteinExistence type="predicted"/>
<dbReference type="RefSeq" id="WP_005729839.1">
    <property type="nucleotide sequence ID" value="NZ_JH932275.1"/>
</dbReference>
<dbReference type="EMBL" id="AGZG01000115">
    <property type="protein sequence ID" value="EKB62137.1"/>
    <property type="molecule type" value="Genomic_DNA"/>
</dbReference>
<feature type="compositionally biased region" description="Basic and acidic residues" evidence="2">
    <location>
        <begin position="238"/>
        <end position="247"/>
    </location>
</feature>
<evidence type="ECO:0000256" key="1">
    <source>
        <dbReference type="SAM" id="Coils"/>
    </source>
</evidence>
<name>K1MD29_9LACO</name>
<accession>K1MD29</accession>
<protein>
    <submittedName>
        <fullName evidence="4">Uncharacterized protein</fullName>
    </submittedName>
</protein>
<evidence type="ECO:0000313" key="5">
    <source>
        <dbReference type="Proteomes" id="UP000004722"/>
    </source>
</evidence>
<dbReference type="Proteomes" id="UP000004722">
    <property type="component" value="Unassembled WGS sequence"/>
</dbReference>
<dbReference type="HOGENOM" id="CLU_1150699_0_0_9"/>
<dbReference type="AlphaFoldDB" id="K1MD29"/>
<feature type="region of interest" description="Disordered" evidence="2">
    <location>
        <begin position="225"/>
        <end position="253"/>
    </location>
</feature>
<evidence type="ECO:0000313" key="4">
    <source>
        <dbReference type="EMBL" id="EKB62137.1"/>
    </source>
</evidence>
<keyword evidence="3" id="KW-0472">Membrane</keyword>
<gene>
    <name evidence="4" type="ORF">HMPREF9249_02360</name>
</gene>
<evidence type="ECO:0000256" key="2">
    <source>
        <dbReference type="SAM" id="MobiDB-lite"/>
    </source>
</evidence>
<feature type="transmembrane region" description="Helical" evidence="3">
    <location>
        <begin position="20"/>
        <end position="39"/>
    </location>
</feature>
<organism evidence="4 5">
    <name type="scientific">Lactobacillus crispatus FB077-07</name>
    <dbReference type="NCBI Taxonomy" id="883092"/>
    <lineage>
        <taxon>Bacteria</taxon>
        <taxon>Bacillati</taxon>
        <taxon>Bacillota</taxon>
        <taxon>Bacilli</taxon>
        <taxon>Lactobacillales</taxon>
        <taxon>Lactobacillaceae</taxon>
        <taxon>Lactobacillus</taxon>
    </lineage>
</organism>
<feature type="transmembrane region" description="Helical" evidence="3">
    <location>
        <begin position="45"/>
        <end position="62"/>
    </location>
</feature>
<keyword evidence="3" id="KW-0812">Transmembrane</keyword>